<evidence type="ECO:0000256" key="2">
    <source>
        <dbReference type="ARBA" id="ARBA00022603"/>
    </source>
</evidence>
<dbReference type="RefSeq" id="WP_014435634.1">
    <property type="nucleotide sequence ID" value="NC_017080.1"/>
</dbReference>
<keyword evidence="1" id="KW-0474">Menaquinone biosynthesis</keyword>
<dbReference type="STRING" id="1142394.PSMK_02550"/>
<gene>
    <name evidence="5" type="primary">ubiE</name>
    <name evidence="5" type="ordered locus">PSMK_02550</name>
</gene>
<dbReference type="InterPro" id="IPR004033">
    <property type="entry name" value="UbiE/COQ5_MeTrFase"/>
</dbReference>
<keyword evidence="6" id="KW-1185">Reference proteome</keyword>
<dbReference type="GO" id="GO:0008168">
    <property type="term" value="F:methyltransferase activity"/>
    <property type="evidence" value="ECO:0007669"/>
    <property type="project" value="UniProtKB-KW"/>
</dbReference>
<evidence type="ECO:0000313" key="6">
    <source>
        <dbReference type="Proteomes" id="UP000007881"/>
    </source>
</evidence>
<evidence type="ECO:0000256" key="3">
    <source>
        <dbReference type="ARBA" id="ARBA00022679"/>
    </source>
</evidence>
<proteinExistence type="predicted"/>
<evidence type="ECO:0000313" key="5">
    <source>
        <dbReference type="EMBL" id="BAM02414.1"/>
    </source>
</evidence>
<reference evidence="5 6" key="1">
    <citation type="submission" date="2012-02" db="EMBL/GenBank/DDBJ databases">
        <title>Complete genome sequence of Phycisphaera mikurensis NBRC 102666.</title>
        <authorList>
            <person name="Ankai A."/>
            <person name="Hosoyama A."/>
            <person name="Terui Y."/>
            <person name="Sekine M."/>
            <person name="Fukai R."/>
            <person name="Kato Y."/>
            <person name="Nakamura S."/>
            <person name="Yamada-Narita S."/>
            <person name="Kawakoshi A."/>
            <person name="Fukunaga Y."/>
            <person name="Yamazaki S."/>
            <person name="Fujita N."/>
        </authorList>
    </citation>
    <scope>NUCLEOTIDE SEQUENCE [LARGE SCALE GENOMIC DNA]</scope>
    <source>
        <strain evidence="6">NBRC 102666 / KCTC 22515 / FYK2301M01</strain>
    </source>
</reference>
<dbReference type="PROSITE" id="PS01184">
    <property type="entry name" value="UBIE_2"/>
    <property type="match status" value="1"/>
</dbReference>
<dbReference type="InterPro" id="IPR029063">
    <property type="entry name" value="SAM-dependent_MTases_sf"/>
</dbReference>
<dbReference type="OrthoDB" id="9808140at2"/>
<dbReference type="GO" id="GO:0032259">
    <property type="term" value="P:methylation"/>
    <property type="evidence" value="ECO:0007669"/>
    <property type="project" value="UniProtKB-KW"/>
</dbReference>
<dbReference type="AlphaFoldDB" id="I0IAX6"/>
<keyword evidence="4" id="KW-0949">S-adenosyl-L-methionine</keyword>
<accession>I0IAX6</accession>
<dbReference type="InterPro" id="IPR023576">
    <property type="entry name" value="UbiE/COQ5_MeTrFase_CS"/>
</dbReference>
<dbReference type="PROSITE" id="PS51608">
    <property type="entry name" value="SAM_MT_UBIE"/>
    <property type="match status" value="1"/>
</dbReference>
<dbReference type="SUPFAM" id="SSF53335">
    <property type="entry name" value="S-adenosyl-L-methionine-dependent methyltransferases"/>
    <property type="match status" value="1"/>
</dbReference>
<dbReference type="HOGENOM" id="CLU_037990_0_0_0"/>
<dbReference type="Pfam" id="PF01209">
    <property type="entry name" value="Ubie_methyltran"/>
    <property type="match status" value="1"/>
</dbReference>
<dbReference type="PANTHER" id="PTHR43591:SF24">
    <property type="entry name" value="2-METHOXY-6-POLYPRENYL-1,4-BENZOQUINOL METHYLASE, MITOCHONDRIAL"/>
    <property type="match status" value="1"/>
</dbReference>
<sequence>MDPTGESASTAAEPMSPHPVLPAYFDDLPARGPMVDRLFDDTAAHYDRITGLLSFGSGGRYRREVLEQAGVQPGQRVLDLACGTGQVSEAAARLVGAGGAVLGVDPSAGMLAVAVAKMRRLREAEPRTGPFRAIAGGAEALPLSDQSVDVVTMGYALRHVPDLVGAFREMRRVLRPGGRVVVMEISAPANPLLRWPLKAYLRGVVPPLSRWITGDPRSRTLMAYYWDTMEHCVPPSAIQAAMAAAGLVAVERRRLWGTFSNYLARSPKQRND</sequence>
<dbReference type="CDD" id="cd02440">
    <property type="entry name" value="AdoMet_MTases"/>
    <property type="match status" value="1"/>
</dbReference>
<evidence type="ECO:0000256" key="1">
    <source>
        <dbReference type="ARBA" id="ARBA00022428"/>
    </source>
</evidence>
<dbReference type="PANTHER" id="PTHR43591">
    <property type="entry name" value="METHYLTRANSFERASE"/>
    <property type="match status" value="1"/>
</dbReference>
<organism evidence="5 6">
    <name type="scientific">Phycisphaera mikurensis (strain NBRC 102666 / KCTC 22515 / FYK2301M01)</name>
    <dbReference type="NCBI Taxonomy" id="1142394"/>
    <lineage>
        <taxon>Bacteria</taxon>
        <taxon>Pseudomonadati</taxon>
        <taxon>Planctomycetota</taxon>
        <taxon>Phycisphaerae</taxon>
        <taxon>Phycisphaerales</taxon>
        <taxon>Phycisphaeraceae</taxon>
        <taxon>Phycisphaera</taxon>
    </lineage>
</organism>
<evidence type="ECO:0000256" key="4">
    <source>
        <dbReference type="ARBA" id="ARBA00022691"/>
    </source>
</evidence>
<dbReference type="eggNOG" id="COG2226">
    <property type="taxonomic scope" value="Bacteria"/>
</dbReference>
<keyword evidence="3 5" id="KW-0808">Transferase</keyword>
<dbReference type="EC" id="2.1.1.-" evidence="5"/>
<dbReference type="EMBL" id="AP012338">
    <property type="protein sequence ID" value="BAM02414.1"/>
    <property type="molecule type" value="Genomic_DNA"/>
</dbReference>
<keyword evidence="2 5" id="KW-0489">Methyltransferase</keyword>
<dbReference type="Proteomes" id="UP000007881">
    <property type="component" value="Chromosome"/>
</dbReference>
<dbReference type="KEGG" id="phm:PSMK_02550"/>
<dbReference type="Gene3D" id="3.40.50.150">
    <property type="entry name" value="Vaccinia Virus protein VP39"/>
    <property type="match status" value="1"/>
</dbReference>
<dbReference type="GO" id="GO:0009234">
    <property type="term" value="P:menaquinone biosynthetic process"/>
    <property type="evidence" value="ECO:0007669"/>
    <property type="project" value="UniProtKB-KW"/>
</dbReference>
<keyword evidence="5" id="KW-0830">Ubiquinone</keyword>
<protein>
    <submittedName>
        <fullName evidence="5">Ubiquinone/menaquinone biosynthesis methyltransferase UbiE</fullName>
        <ecNumber evidence="5">2.1.1.-</ecNumber>
    </submittedName>
</protein>
<name>I0IAX6_PHYMF</name>